<evidence type="ECO:0000259" key="8">
    <source>
        <dbReference type="PROSITE" id="PS50072"/>
    </source>
</evidence>
<dbReference type="GO" id="GO:0005737">
    <property type="term" value="C:cytoplasm"/>
    <property type="evidence" value="ECO:0007669"/>
    <property type="project" value="UniProtKB-SubCell"/>
</dbReference>
<reference evidence="9 10" key="1">
    <citation type="journal article" date="2019" name="PLoS ONE">
        <title>Genomic analyses reveal an absence of contemporary introgressive admixture between fin whales and blue whales, despite known hybrids.</title>
        <authorList>
            <person name="Westbury M.V."/>
            <person name="Petersen B."/>
            <person name="Lorenzen E.D."/>
        </authorList>
    </citation>
    <scope>NUCLEOTIDE SEQUENCE [LARGE SCALE GENOMIC DNA]</scope>
    <source>
        <strain evidence="9">FinWhale-01</strain>
    </source>
</reference>
<dbReference type="OrthoDB" id="9768325at2759"/>
<sequence length="164" mass="18129">MVNPTVFFNLAIDGKPLGRTSLELFADKFPKTEENFRALSTKEKGFGYKGSCFHRIIPGFMCHGGDFRCHNGTAGKSIYGEKFDDENFLLKHMGPGILSMANAGPNTNGSQFFICTAKTEWLDGKHVVFGKVEEGMNIVEAMERFGSRNCKTSKKITIADCGQI</sequence>
<dbReference type="Pfam" id="PF00160">
    <property type="entry name" value="Pro_isomerase"/>
    <property type="match status" value="1"/>
</dbReference>
<dbReference type="GO" id="GO:0006457">
    <property type="term" value="P:protein folding"/>
    <property type="evidence" value="ECO:0007669"/>
    <property type="project" value="TreeGrafter"/>
</dbReference>
<comment type="catalytic activity">
    <reaction evidence="1 7">
        <text>[protein]-peptidylproline (omega=180) = [protein]-peptidylproline (omega=0)</text>
        <dbReference type="Rhea" id="RHEA:16237"/>
        <dbReference type="Rhea" id="RHEA-COMP:10747"/>
        <dbReference type="Rhea" id="RHEA-COMP:10748"/>
        <dbReference type="ChEBI" id="CHEBI:83833"/>
        <dbReference type="ChEBI" id="CHEBI:83834"/>
        <dbReference type="EC" id="5.2.1.8"/>
    </reaction>
</comment>
<keyword evidence="3" id="KW-0963">Cytoplasm</keyword>
<dbReference type="GO" id="GO:0016018">
    <property type="term" value="F:cyclosporin A binding"/>
    <property type="evidence" value="ECO:0007669"/>
    <property type="project" value="TreeGrafter"/>
</dbReference>
<comment type="caution">
    <text evidence="9">The sequence shown here is derived from an EMBL/GenBank/DDBJ whole genome shotgun (WGS) entry which is preliminary data.</text>
</comment>
<name>A0A6A1Q7S7_BALPH</name>
<evidence type="ECO:0000256" key="1">
    <source>
        <dbReference type="ARBA" id="ARBA00000971"/>
    </source>
</evidence>
<evidence type="ECO:0000256" key="4">
    <source>
        <dbReference type="ARBA" id="ARBA00023110"/>
    </source>
</evidence>
<comment type="function">
    <text evidence="7">PPIases accelerate the folding of proteins. It catalyzes the cis-trans isomerization of proline imidic peptide bonds in oligopeptides.</text>
</comment>
<dbReference type="PANTHER" id="PTHR11071:SF490">
    <property type="entry name" value="PEPTIDYL-PROLYL CIS-TRANS ISOMERASE A"/>
    <property type="match status" value="1"/>
</dbReference>
<dbReference type="InterPro" id="IPR002130">
    <property type="entry name" value="Cyclophilin-type_PPIase_dom"/>
</dbReference>
<evidence type="ECO:0000256" key="5">
    <source>
        <dbReference type="ARBA" id="ARBA00023235"/>
    </source>
</evidence>
<protein>
    <recommendedName>
        <fullName evidence="7">Peptidyl-prolyl cis-trans isomerase</fullName>
        <shortName evidence="7">PPIase</shortName>
        <ecNumber evidence="7">5.2.1.8</ecNumber>
    </recommendedName>
</protein>
<dbReference type="FunFam" id="2.40.100.10:FF:000011">
    <property type="entry name" value="Peptidyl-prolyl cis-trans isomerase A"/>
    <property type="match status" value="1"/>
</dbReference>
<evidence type="ECO:0000256" key="2">
    <source>
        <dbReference type="ARBA" id="ARBA00004496"/>
    </source>
</evidence>
<dbReference type="Proteomes" id="UP000437017">
    <property type="component" value="Unassembled WGS sequence"/>
</dbReference>
<keyword evidence="4 7" id="KW-0697">Rotamase</keyword>
<dbReference type="PRINTS" id="PR00153">
    <property type="entry name" value="CSAPPISMRASE"/>
</dbReference>
<dbReference type="AlphaFoldDB" id="A0A6A1Q7S7"/>
<comment type="subcellular location">
    <subcellularLocation>
        <location evidence="2">Cytoplasm</location>
    </subcellularLocation>
</comment>
<evidence type="ECO:0000256" key="3">
    <source>
        <dbReference type="ARBA" id="ARBA00022490"/>
    </source>
</evidence>
<dbReference type="EMBL" id="SGJD01001014">
    <property type="protein sequence ID" value="KAB0402326.1"/>
    <property type="molecule type" value="Genomic_DNA"/>
</dbReference>
<keyword evidence="10" id="KW-1185">Reference proteome</keyword>
<accession>A0A6A1Q7S7</accession>
<feature type="domain" description="PPIase cyclophilin-type" evidence="8">
    <location>
        <begin position="7"/>
        <end position="163"/>
    </location>
</feature>
<dbReference type="InterPro" id="IPR024936">
    <property type="entry name" value="Cyclophilin-type_PPIase"/>
</dbReference>
<evidence type="ECO:0000256" key="7">
    <source>
        <dbReference type="RuleBase" id="RU363019"/>
    </source>
</evidence>
<dbReference type="PANTHER" id="PTHR11071">
    <property type="entry name" value="PEPTIDYL-PROLYL CIS-TRANS ISOMERASE"/>
    <property type="match status" value="1"/>
</dbReference>
<keyword evidence="5 7" id="KW-0413">Isomerase</keyword>
<comment type="similarity">
    <text evidence="6">Belongs to the cyclophilin-type PPIase family. PPIase A subfamily.</text>
</comment>
<evidence type="ECO:0000313" key="9">
    <source>
        <dbReference type="EMBL" id="KAB0402326.1"/>
    </source>
</evidence>
<dbReference type="SUPFAM" id="SSF50891">
    <property type="entry name" value="Cyclophilin-like"/>
    <property type="match status" value="1"/>
</dbReference>
<evidence type="ECO:0000256" key="6">
    <source>
        <dbReference type="ARBA" id="ARBA00037940"/>
    </source>
</evidence>
<dbReference type="Gene3D" id="2.40.100.10">
    <property type="entry name" value="Cyclophilin-like"/>
    <property type="match status" value="1"/>
</dbReference>
<dbReference type="PROSITE" id="PS50072">
    <property type="entry name" value="CSA_PPIASE_2"/>
    <property type="match status" value="1"/>
</dbReference>
<evidence type="ECO:0000313" key="10">
    <source>
        <dbReference type="Proteomes" id="UP000437017"/>
    </source>
</evidence>
<dbReference type="PIRSF" id="PIRSF001467">
    <property type="entry name" value="Peptidylpro_ismrse"/>
    <property type="match status" value="1"/>
</dbReference>
<dbReference type="EC" id="5.2.1.8" evidence="7"/>
<proteinExistence type="inferred from homology"/>
<gene>
    <name evidence="9" type="ORF">E2I00_003927</name>
</gene>
<dbReference type="GO" id="GO:0003755">
    <property type="term" value="F:peptidyl-prolyl cis-trans isomerase activity"/>
    <property type="evidence" value="ECO:0007669"/>
    <property type="project" value="UniProtKB-UniRule"/>
</dbReference>
<dbReference type="InterPro" id="IPR029000">
    <property type="entry name" value="Cyclophilin-like_dom_sf"/>
</dbReference>
<organism evidence="9 10">
    <name type="scientific">Balaenoptera physalus</name>
    <name type="common">Fin whale</name>
    <name type="synonym">Balaena physalus</name>
    <dbReference type="NCBI Taxonomy" id="9770"/>
    <lineage>
        <taxon>Eukaryota</taxon>
        <taxon>Metazoa</taxon>
        <taxon>Chordata</taxon>
        <taxon>Craniata</taxon>
        <taxon>Vertebrata</taxon>
        <taxon>Euteleostomi</taxon>
        <taxon>Mammalia</taxon>
        <taxon>Eutheria</taxon>
        <taxon>Laurasiatheria</taxon>
        <taxon>Artiodactyla</taxon>
        <taxon>Whippomorpha</taxon>
        <taxon>Cetacea</taxon>
        <taxon>Mysticeti</taxon>
        <taxon>Balaenopteridae</taxon>
        <taxon>Balaenoptera</taxon>
    </lineage>
</organism>